<dbReference type="GO" id="GO:0160032">
    <property type="term" value="P:Toll receptor ligand protein activation cascade"/>
    <property type="evidence" value="ECO:0007669"/>
    <property type="project" value="EnsemblMetazoa"/>
</dbReference>
<feature type="signal peptide" evidence="1">
    <location>
        <begin position="1"/>
        <end position="29"/>
    </location>
</feature>
<name>B4R6J9_DROSI</name>
<dbReference type="GO" id="GO:0050830">
    <property type="term" value="P:defense response to Gram-positive bacterium"/>
    <property type="evidence" value="ECO:0007669"/>
    <property type="project" value="EnsemblMetazoa"/>
</dbReference>
<organism evidence="2 3">
    <name type="scientific">Drosophila simulans</name>
    <name type="common">Fruit fly</name>
    <dbReference type="NCBI Taxonomy" id="7240"/>
    <lineage>
        <taxon>Eukaryota</taxon>
        <taxon>Metazoa</taxon>
        <taxon>Ecdysozoa</taxon>
        <taxon>Arthropoda</taxon>
        <taxon>Hexapoda</taxon>
        <taxon>Insecta</taxon>
        <taxon>Pterygota</taxon>
        <taxon>Neoptera</taxon>
        <taxon>Endopterygota</taxon>
        <taxon>Diptera</taxon>
        <taxon>Brachycera</taxon>
        <taxon>Muscomorpha</taxon>
        <taxon>Ephydroidea</taxon>
        <taxon>Drosophilidae</taxon>
        <taxon>Drosophila</taxon>
        <taxon>Sophophora</taxon>
    </lineage>
</organism>
<dbReference type="GO" id="GO:0050829">
    <property type="term" value="P:defense response to Gram-negative bacterium"/>
    <property type="evidence" value="ECO:0007669"/>
    <property type="project" value="EnsemblMetazoa"/>
</dbReference>
<dbReference type="GO" id="GO:0045087">
    <property type="term" value="P:innate immune response"/>
    <property type="evidence" value="ECO:0007669"/>
    <property type="project" value="EnsemblMetazoa"/>
</dbReference>
<accession>B4R6J9</accession>
<sequence>MRIRSAHSTPTRVYLHLLMVWLPLLAVHATPAISPQSLRGIIFPKETFDECNWTTWRGRRHLPAHGGCPSALTAGWSVAIAKTATL</sequence>
<dbReference type="Proteomes" id="UP000000304">
    <property type="component" value="Chromosome X"/>
</dbReference>
<dbReference type="STRING" id="7240.B4R6J9"/>
<dbReference type="OrthoDB" id="10004439at2759"/>
<keyword evidence="3" id="KW-1185">Reference proteome</keyword>
<evidence type="ECO:0000313" key="2">
    <source>
        <dbReference type="EMBL" id="EDX17429.1"/>
    </source>
</evidence>
<reference evidence="2 3" key="1">
    <citation type="journal article" date="2007" name="Nature">
        <title>Evolution of genes and genomes on the Drosophila phylogeny.</title>
        <authorList>
            <consortium name="Drosophila 12 Genomes Consortium"/>
            <person name="Clark A.G."/>
            <person name="Eisen M.B."/>
            <person name="Smith D.R."/>
            <person name="Bergman C.M."/>
            <person name="Oliver B."/>
            <person name="Markow T.A."/>
            <person name="Kaufman T.C."/>
            <person name="Kellis M."/>
            <person name="Gelbart W."/>
            <person name="Iyer V.N."/>
            <person name="Pollard D.A."/>
            <person name="Sackton T.B."/>
            <person name="Larracuente A.M."/>
            <person name="Singh N.D."/>
            <person name="Abad J.P."/>
            <person name="Abt D.N."/>
            <person name="Adryan B."/>
            <person name="Aguade M."/>
            <person name="Akashi H."/>
            <person name="Anderson W.W."/>
            <person name="Aquadro C.F."/>
            <person name="Ardell D.H."/>
            <person name="Arguello R."/>
            <person name="Artieri C.G."/>
            <person name="Barbash D.A."/>
            <person name="Barker D."/>
            <person name="Barsanti P."/>
            <person name="Batterham P."/>
            <person name="Batzoglou S."/>
            <person name="Begun D."/>
            <person name="Bhutkar A."/>
            <person name="Blanco E."/>
            <person name="Bosak S.A."/>
            <person name="Bradley R.K."/>
            <person name="Brand A.D."/>
            <person name="Brent M.R."/>
            <person name="Brooks A.N."/>
            <person name="Brown R.H."/>
            <person name="Butlin R.K."/>
            <person name="Caggese C."/>
            <person name="Calvi B.R."/>
            <person name="Bernardo de Carvalho A."/>
            <person name="Caspi A."/>
            <person name="Castrezana S."/>
            <person name="Celniker S.E."/>
            <person name="Chang J.L."/>
            <person name="Chapple C."/>
            <person name="Chatterji S."/>
            <person name="Chinwalla A."/>
            <person name="Civetta A."/>
            <person name="Clifton S.W."/>
            <person name="Comeron J.M."/>
            <person name="Costello J.C."/>
            <person name="Coyne J.A."/>
            <person name="Daub J."/>
            <person name="David R.G."/>
            <person name="Delcher A.L."/>
            <person name="Delehaunty K."/>
            <person name="Do C.B."/>
            <person name="Ebling H."/>
            <person name="Edwards K."/>
            <person name="Eickbush T."/>
            <person name="Evans J.D."/>
            <person name="Filipski A."/>
            <person name="Findeiss S."/>
            <person name="Freyhult E."/>
            <person name="Fulton L."/>
            <person name="Fulton R."/>
            <person name="Garcia A.C."/>
            <person name="Gardiner A."/>
            <person name="Garfield D.A."/>
            <person name="Garvin B.E."/>
            <person name="Gibson G."/>
            <person name="Gilbert D."/>
            <person name="Gnerre S."/>
            <person name="Godfrey J."/>
            <person name="Good R."/>
            <person name="Gotea V."/>
            <person name="Gravely B."/>
            <person name="Greenberg A.J."/>
            <person name="Griffiths-Jones S."/>
            <person name="Gross S."/>
            <person name="Guigo R."/>
            <person name="Gustafson E.A."/>
            <person name="Haerty W."/>
            <person name="Hahn M.W."/>
            <person name="Halligan D.L."/>
            <person name="Halpern A.L."/>
            <person name="Halter G.M."/>
            <person name="Han M.V."/>
            <person name="Heger A."/>
            <person name="Hillier L."/>
            <person name="Hinrichs A.S."/>
            <person name="Holmes I."/>
            <person name="Hoskins R.A."/>
            <person name="Hubisz M.J."/>
            <person name="Hultmark D."/>
            <person name="Huntley M.A."/>
            <person name="Jaffe D.B."/>
            <person name="Jagadeeshan S."/>
            <person name="Jeck W.R."/>
            <person name="Johnson J."/>
            <person name="Jones C.D."/>
            <person name="Jordan W.C."/>
            <person name="Karpen G.H."/>
            <person name="Kataoka E."/>
            <person name="Keightley P.D."/>
            <person name="Kheradpour P."/>
            <person name="Kirkness E.F."/>
            <person name="Koerich L.B."/>
            <person name="Kristiansen K."/>
            <person name="Kudrna D."/>
            <person name="Kulathinal R.J."/>
            <person name="Kumar S."/>
            <person name="Kwok R."/>
            <person name="Lander E."/>
            <person name="Langley C.H."/>
            <person name="Lapoint R."/>
            <person name="Lazzaro B.P."/>
            <person name="Lee S.J."/>
            <person name="Levesque L."/>
            <person name="Li R."/>
            <person name="Lin C.F."/>
            <person name="Lin M.F."/>
            <person name="Lindblad-Toh K."/>
            <person name="Llopart A."/>
            <person name="Long M."/>
            <person name="Low L."/>
            <person name="Lozovsky E."/>
            <person name="Lu J."/>
            <person name="Luo M."/>
            <person name="Machado C.A."/>
            <person name="Makalowski W."/>
            <person name="Marzo M."/>
            <person name="Matsuda M."/>
            <person name="Matzkin L."/>
            <person name="McAllister B."/>
            <person name="McBride C.S."/>
            <person name="McKernan B."/>
            <person name="McKernan K."/>
            <person name="Mendez-Lago M."/>
            <person name="Minx P."/>
            <person name="Mollenhauer M.U."/>
            <person name="Montooth K."/>
            <person name="Mount S.M."/>
            <person name="Mu X."/>
            <person name="Myers E."/>
            <person name="Negre B."/>
            <person name="Newfeld S."/>
            <person name="Nielsen R."/>
            <person name="Noor M.A."/>
            <person name="O'Grady P."/>
            <person name="Pachter L."/>
            <person name="Papaceit M."/>
            <person name="Parisi M.J."/>
            <person name="Parisi M."/>
            <person name="Parts L."/>
            <person name="Pedersen J.S."/>
            <person name="Pesole G."/>
            <person name="Phillippy A.M."/>
            <person name="Ponting C.P."/>
            <person name="Pop M."/>
            <person name="Porcelli D."/>
            <person name="Powell J.R."/>
            <person name="Prohaska S."/>
            <person name="Pruitt K."/>
            <person name="Puig M."/>
            <person name="Quesneville H."/>
            <person name="Ram K.R."/>
            <person name="Rand D."/>
            <person name="Rasmussen M.D."/>
            <person name="Reed L.K."/>
            <person name="Reenan R."/>
            <person name="Reily A."/>
            <person name="Remington K.A."/>
            <person name="Rieger T.T."/>
            <person name="Ritchie M.G."/>
            <person name="Robin C."/>
            <person name="Rogers Y.H."/>
            <person name="Rohde C."/>
            <person name="Rozas J."/>
            <person name="Rubenfield M.J."/>
            <person name="Ruiz A."/>
            <person name="Russo S."/>
            <person name="Salzberg S.L."/>
            <person name="Sanchez-Gracia A."/>
            <person name="Saranga D.J."/>
            <person name="Sato H."/>
            <person name="Schaeffer S.W."/>
            <person name="Schatz M.C."/>
            <person name="Schlenke T."/>
            <person name="Schwartz R."/>
            <person name="Segarra C."/>
            <person name="Singh R.S."/>
            <person name="Sirot L."/>
            <person name="Sirota M."/>
            <person name="Sisneros N.B."/>
            <person name="Smith C.D."/>
            <person name="Smith T.F."/>
            <person name="Spieth J."/>
            <person name="Stage D.E."/>
            <person name="Stark A."/>
            <person name="Stephan W."/>
            <person name="Strausberg R.L."/>
            <person name="Strempel S."/>
            <person name="Sturgill D."/>
            <person name="Sutton G."/>
            <person name="Sutton G.G."/>
            <person name="Tao W."/>
            <person name="Teichmann S."/>
            <person name="Tobari Y.N."/>
            <person name="Tomimura Y."/>
            <person name="Tsolas J.M."/>
            <person name="Valente V.L."/>
            <person name="Venter E."/>
            <person name="Venter J.C."/>
            <person name="Vicario S."/>
            <person name="Vieira F.G."/>
            <person name="Vilella A.J."/>
            <person name="Villasante A."/>
            <person name="Walenz B."/>
            <person name="Wang J."/>
            <person name="Wasserman M."/>
            <person name="Watts T."/>
            <person name="Wilson D."/>
            <person name="Wilson R.K."/>
            <person name="Wing R.A."/>
            <person name="Wolfner M.F."/>
            <person name="Wong A."/>
            <person name="Wong G.K."/>
            <person name="Wu C.I."/>
            <person name="Wu G."/>
            <person name="Yamamoto D."/>
            <person name="Yang H.P."/>
            <person name="Yang S.P."/>
            <person name="Yorke J.A."/>
            <person name="Yoshida K."/>
            <person name="Zdobnov E."/>
            <person name="Zhang P."/>
            <person name="Zhang Y."/>
            <person name="Zimin A.V."/>
            <person name="Baldwin J."/>
            <person name="Abdouelleil A."/>
            <person name="Abdulkadir J."/>
            <person name="Abebe A."/>
            <person name="Abera B."/>
            <person name="Abreu J."/>
            <person name="Acer S.C."/>
            <person name="Aftuck L."/>
            <person name="Alexander A."/>
            <person name="An P."/>
            <person name="Anderson E."/>
            <person name="Anderson S."/>
            <person name="Arachi H."/>
            <person name="Azer M."/>
            <person name="Bachantsang P."/>
            <person name="Barry A."/>
            <person name="Bayul T."/>
            <person name="Berlin A."/>
            <person name="Bessette D."/>
            <person name="Bloom T."/>
            <person name="Blye J."/>
            <person name="Boguslavskiy L."/>
            <person name="Bonnet C."/>
            <person name="Boukhgalter B."/>
            <person name="Bourzgui I."/>
            <person name="Brown A."/>
            <person name="Cahill P."/>
            <person name="Channer S."/>
            <person name="Cheshatsang Y."/>
            <person name="Chuda L."/>
            <person name="Citroen M."/>
            <person name="Collymore A."/>
            <person name="Cooke P."/>
            <person name="Costello M."/>
            <person name="D'Aco K."/>
            <person name="Daza R."/>
            <person name="De Haan G."/>
            <person name="DeGray S."/>
            <person name="DeMaso C."/>
            <person name="Dhargay N."/>
            <person name="Dooley K."/>
            <person name="Dooley E."/>
            <person name="Doricent M."/>
            <person name="Dorje P."/>
            <person name="Dorjee K."/>
            <person name="Dupes A."/>
            <person name="Elong R."/>
            <person name="Falk J."/>
            <person name="Farina A."/>
            <person name="Faro S."/>
            <person name="Ferguson D."/>
            <person name="Fisher S."/>
            <person name="Foley C.D."/>
            <person name="Franke A."/>
            <person name="Friedrich D."/>
            <person name="Gadbois L."/>
            <person name="Gearin G."/>
            <person name="Gearin C.R."/>
            <person name="Giannoukos G."/>
            <person name="Goode T."/>
            <person name="Graham J."/>
            <person name="Grandbois E."/>
            <person name="Grewal S."/>
            <person name="Gyaltsen K."/>
            <person name="Hafez N."/>
            <person name="Hagos B."/>
            <person name="Hall J."/>
            <person name="Henson C."/>
            <person name="Hollinger A."/>
            <person name="Honan T."/>
            <person name="Huard M.D."/>
            <person name="Hughes L."/>
            <person name="Hurhula B."/>
            <person name="Husby M.E."/>
            <person name="Kamat A."/>
            <person name="Kanga B."/>
            <person name="Kashin S."/>
            <person name="Khazanovich D."/>
            <person name="Kisner P."/>
            <person name="Lance K."/>
            <person name="Lara M."/>
            <person name="Lee W."/>
            <person name="Lennon N."/>
            <person name="Letendre F."/>
            <person name="LeVine R."/>
            <person name="Lipovsky A."/>
            <person name="Liu X."/>
            <person name="Liu J."/>
            <person name="Liu S."/>
            <person name="Lokyitsang T."/>
            <person name="Lokyitsang Y."/>
            <person name="Lubonja R."/>
            <person name="Lui A."/>
            <person name="MacDonald P."/>
            <person name="Magnisalis V."/>
            <person name="Maru K."/>
            <person name="Matthews C."/>
            <person name="McCusker W."/>
            <person name="McDonough S."/>
            <person name="Mehta T."/>
            <person name="Meldrim J."/>
            <person name="Meneus L."/>
            <person name="Mihai O."/>
            <person name="Mihalev A."/>
            <person name="Mihova T."/>
            <person name="Mittelman R."/>
            <person name="Mlenga V."/>
            <person name="Montmayeur A."/>
            <person name="Mulrain L."/>
            <person name="Navidi A."/>
            <person name="Naylor J."/>
            <person name="Negash T."/>
            <person name="Nguyen T."/>
            <person name="Nguyen N."/>
            <person name="Nicol R."/>
            <person name="Norbu C."/>
            <person name="Norbu N."/>
            <person name="Novod N."/>
            <person name="O'Neill B."/>
            <person name="Osman S."/>
            <person name="Markiewicz E."/>
            <person name="Oyono O.L."/>
            <person name="Patti C."/>
            <person name="Phunkhang P."/>
            <person name="Pierre F."/>
            <person name="Priest M."/>
            <person name="Raghuraman S."/>
            <person name="Rege F."/>
            <person name="Reyes R."/>
            <person name="Rise C."/>
            <person name="Rogov P."/>
            <person name="Ross K."/>
            <person name="Ryan E."/>
            <person name="Settipalli S."/>
            <person name="Shea T."/>
            <person name="Sherpa N."/>
            <person name="Shi L."/>
            <person name="Shih D."/>
            <person name="Sparrow T."/>
            <person name="Spaulding J."/>
            <person name="Stalker J."/>
            <person name="Stange-Thomann N."/>
            <person name="Stavropoulos S."/>
            <person name="Stone C."/>
            <person name="Strader C."/>
            <person name="Tesfaye S."/>
            <person name="Thomson T."/>
            <person name="Thoulutsang Y."/>
            <person name="Thoulutsang D."/>
            <person name="Topham K."/>
            <person name="Topping I."/>
            <person name="Tsamla T."/>
            <person name="Vassiliev H."/>
            <person name="Vo A."/>
            <person name="Wangchuk T."/>
            <person name="Wangdi T."/>
            <person name="Weiand M."/>
            <person name="Wilkinson J."/>
            <person name="Wilson A."/>
            <person name="Yadav S."/>
            <person name="Young G."/>
            <person name="Yu Q."/>
            <person name="Zembek L."/>
            <person name="Zhong D."/>
            <person name="Zimmer A."/>
            <person name="Zwirko Z."/>
            <person name="Jaffe D.B."/>
            <person name="Alvarez P."/>
            <person name="Brockman W."/>
            <person name="Butler J."/>
            <person name="Chin C."/>
            <person name="Gnerre S."/>
            <person name="Grabherr M."/>
            <person name="Kleber M."/>
            <person name="Mauceli E."/>
            <person name="MacCallum I."/>
        </authorList>
    </citation>
    <scope>NUCLEOTIDE SEQUENCE [LARGE SCALE GENOMIC DNA]</scope>
    <source>
        <strain evidence="3">white501</strain>
    </source>
</reference>
<dbReference type="GO" id="GO:0050832">
    <property type="term" value="P:defense response to fungus"/>
    <property type="evidence" value="ECO:0007669"/>
    <property type="project" value="EnsemblMetazoa"/>
</dbReference>
<dbReference type="EMBL" id="CM000366">
    <property type="protein sequence ID" value="EDX17429.1"/>
    <property type="molecule type" value="Genomic_DNA"/>
</dbReference>
<protein>
    <submittedName>
        <fullName evidence="2">GD16107</fullName>
    </submittedName>
</protein>
<evidence type="ECO:0000256" key="1">
    <source>
        <dbReference type="SAM" id="SignalP"/>
    </source>
</evidence>
<dbReference type="HOGENOM" id="CLU_2500346_0_0_1"/>
<dbReference type="AlphaFoldDB" id="B4R6J9"/>
<proteinExistence type="predicted"/>
<gene>
    <name evidence="2" type="primary">Dsim\GD16107</name>
    <name evidence="2" type="ORF">Dsim_GD16107</name>
</gene>
<evidence type="ECO:0000313" key="3">
    <source>
        <dbReference type="Proteomes" id="UP000000304"/>
    </source>
</evidence>
<keyword evidence="1" id="KW-0732">Signal</keyword>
<feature type="chain" id="PRO_5002825090" evidence="1">
    <location>
        <begin position="30"/>
        <end position="86"/>
    </location>
</feature>